<evidence type="ECO:0000313" key="3">
    <source>
        <dbReference type="EMBL" id="EKX51241.1"/>
    </source>
</evidence>
<keyword evidence="1" id="KW-0175">Coiled coil</keyword>
<dbReference type="EnsemblProtists" id="EKX51241">
    <property type="protein sequence ID" value="EKX51241"/>
    <property type="gene ID" value="GUITHDRAFT_103158"/>
</dbReference>
<protein>
    <submittedName>
        <fullName evidence="3 4">Uncharacterized protein</fullName>
    </submittedName>
</protein>
<evidence type="ECO:0000313" key="5">
    <source>
        <dbReference type="Proteomes" id="UP000011087"/>
    </source>
</evidence>
<dbReference type="AlphaFoldDB" id="L1JRQ0"/>
<dbReference type="KEGG" id="gtt:GUITHDRAFT_103158"/>
<proteinExistence type="predicted"/>
<dbReference type="PaxDb" id="55529-EKX51241"/>
<gene>
    <name evidence="3" type="ORF">GUITHDRAFT_103158</name>
</gene>
<dbReference type="RefSeq" id="XP_005838221.1">
    <property type="nucleotide sequence ID" value="XM_005838164.1"/>
</dbReference>
<reference evidence="4" key="3">
    <citation type="submission" date="2015-06" db="UniProtKB">
        <authorList>
            <consortium name="EnsemblProtists"/>
        </authorList>
    </citation>
    <scope>IDENTIFICATION</scope>
</reference>
<keyword evidence="5" id="KW-1185">Reference proteome</keyword>
<evidence type="ECO:0000313" key="4">
    <source>
        <dbReference type="EnsemblProtists" id="EKX51241"/>
    </source>
</evidence>
<dbReference type="HOGENOM" id="CLU_1931542_0_0_1"/>
<feature type="compositionally biased region" description="Basic and acidic residues" evidence="2">
    <location>
        <begin position="39"/>
        <end position="49"/>
    </location>
</feature>
<reference evidence="5" key="2">
    <citation type="submission" date="2012-11" db="EMBL/GenBank/DDBJ databases">
        <authorList>
            <person name="Kuo A."/>
            <person name="Curtis B.A."/>
            <person name="Tanifuji G."/>
            <person name="Burki F."/>
            <person name="Gruber A."/>
            <person name="Irimia M."/>
            <person name="Maruyama S."/>
            <person name="Arias M.C."/>
            <person name="Ball S.G."/>
            <person name="Gile G.H."/>
            <person name="Hirakawa Y."/>
            <person name="Hopkins J.F."/>
            <person name="Rensing S.A."/>
            <person name="Schmutz J."/>
            <person name="Symeonidi A."/>
            <person name="Elias M."/>
            <person name="Eveleigh R.J."/>
            <person name="Herman E.K."/>
            <person name="Klute M.J."/>
            <person name="Nakayama T."/>
            <person name="Obornik M."/>
            <person name="Reyes-Prieto A."/>
            <person name="Armbrust E.V."/>
            <person name="Aves S.J."/>
            <person name="Beiko R.G."/>
            <person name="Coutinho P."/>
            <person name="Dacks J.B."/>
            <person name="Durnford D.G."/>
            <person name="Fast N.M."/>
            <person name="Green B.R."/>
            <person name="Grisdale C."/>
            <person name="Hempe F."/>
            <person name="Henrissat B."/>
            <person name="Hoppner M.P."/>
            <person name="Ishida K.-I."/>
            <person name="Kim E."/>
            <person name="Koreny L."/>
            <person name="Kroth P.G."/>
            <person name="Liu Y."/>
            <person name="Malik S.-B."/>
            <person name="Maier U.G."/>
            <person name="McRose D."/>
            <person name="Mock T."/>
            <person name="Neilson J.A."/>
            <person name="Onodera N.T."/>
            <person name="Poole A.M."/>
            <person name="Pritham E.J."/>
            <person name="Richards T.A."/>
            <person name="Rocap G."/>
            <person name="Roy S.W."/>
            <person name="Sarai C."/>
            <person name="Schaack S."/>
            <person name="Shirato S."/>
            <person name="Slamovits C.H."/>
            <person name="Spencer D.F."/>
            <person name="Suzuki S."/>
            <person name="Worden A.Z."/>
            <person name="Zauner S."/>
            <person name="Barry K."/>
            <person name="Bell C."/>
            <person name="Bharti A.K."/>
            <person name="Crow J.A."/>
            <person name="Grimwood J."/>
            <person name="Kramer R."/>
            <person name="Lindquist E."/>
            <person name="Lucas S."/>
            <person name="Salamov A."/>
            <person name="McFadden G.I."/>
            <person name="Lane C.E."/>
            <person name="Keeling P.J."/>
            <person name="Gray M.W."/>
            <person name="Grigoriev I.V."/>
            <person name="Archibald J.M."/>
        </authorList>
    </citation>
    <scope>NUCLEOTIDE SEQUENCE</scope>
    <source>
        <strain evidence="5">CCMP2712</strain>
    </source>
</reference>
<dbReference type="Proteomes" id="UP000011087">
    <property type="component" value="Unassembled WGS sequence"/>
</dbReference>
<dbReference type="EMBL" id="JH992976">
    <property type="protein sequence ID" value="EKX51241.1"/>
    <property type="molecule type" value="Genomic_DNA"/>
</dbReference>
<evidence type="ECO:0000256" key="2">
    <source>
        <dbReference type="SAM" id="MobiDB-lite"/>
    </source>
</evidence>
<sequence length="131" mass="15419">MSKEAEDEEIEILDRIIDQLSRRAREMSPIGTSPLPATKSERMESESNKKLTLQVHKLRELLKERASLHRQELLELKSMHQREISDMAERHQEEVEMLESELDRRENEVQSLQEALRWSTNTKILSVLSIL</sequence>
<feature type="coiled-coil region" evidence="1">
    <location>
        <begin position="81"/>
        <end position="115"/>
    </location>
</feature>
<feature type="region of interest" description="Disordered" evidence="2">
    <location>
        <begin position="24"/>
        <end position="50"/>
    </location>
</feature>
<evidence type="ECO:0000256" key="1">
    <source>
        <dbReference type="SAM" id="Coils"/>
    </source>
</evidence>
<organism evidence="3">
    <name type="scientific">Guillardia theta (strain CCMP2712)</name>
    <name type="common">Cryptophyte</name>
    <dbReference type="NCBI Taxonomy" id="905079"/>
    <lineage>
        <taxon>Eukaryota</taxon>
        <taxon>Cryptophyceae</taxon>
        <taxon>Pyrenomonadales</taxon>
        <taxon>Geminigeraceae</taxon>
        <taxon>Guillardia</taxon>
    </lineage>
</organism>
<reference evidence="3 5" key="1">
    <citation type="journal article" date="2012" name="Nature">
        <title>Algal genomes reveal evolutionary mosaicism and the fate of nucleomorphs.</title>
        <authorList>
            <consortium name="DOE Joint Genome Institute"/>
            <person name="Curtis B.A."/>
            <person name="Tanifuji G."/>
            <person name="Burki F."/>
            <person name="Gruber A."/>
            <person name="Irimia M."/>
            <person name="Maruyama S."/>
            <person name="Arias M.C."/>
            <person name="Ball S.G."/>
            <person name="Gile G.H."/>
            <person name="Hirakawa Y."/>
            <person name="Hopkins J.F."/>
            <person name="Kuo A."/>
            <person name="Rensing S.A."/>
            <person name="Schmutz J."/>
            <person name="Symeonidi A."/>
            <person name="Elias M."/>
            <person name="Eveleigh R.J."/>
            <person name="Herman E.K."/>
            <person name="Klute M.J."/>
            <person name="Nakayama T."/>
            <person name="Obornik M."/>
            <person name="Reyes-Prieto A."/>
            <person name="Armbrust E.V."/>
            <person name="Aves S.J."/>
            <person name="Beiko R.G."/>
            <person name="Coutinho P."/>
            <person name="Dacks J.B."/>
            <person name="Durnford D.G."/>
            <person name="Fast N.M."/>
            <person name="Green B.R."/>
            <person name="Grisdale C.J."/>
            <person name="Hempel F."/>
            <person name="Henrissat B."/>
            <person name="Hoppner M.P."/>
            <person name="Ishida K."/>
            <person name="Kim E."/>
            <person name="Koreny L."/>
            <person name="Kroth P.G."/>
            <person name="Liu Y."/>
            <person name="Malik S.B."/>
            <person name="Maier U.G."/>
            <person name="McRose D."/>
            <person name="Mock T."/>
            <person name="Neilson J.A."/>
            <person name="Onodera N.T."/>
            <person name="Poole A.M."/>
            <person name="Pritham E.J."/>
            <person name="Richards T.A."/>
            <person name="Rocap G."/>
            <person name="Roy S.W."/>
            <person name="Sarai C."/>
            <person name="Schaack S."/>
            <person name="Shirato S."/>
            <person name="Slamovits C.H."/>
            <person name="Spencer D.F."/>
            <person name="Suzuki S."/>
            <person name="Worden A.Z."/>
            <person name="Zauner S."/>
            <person name="Barry K."/>
            <person name="Bell C."/>
            <person name="Bharti A.K."/>
            <person name="Crow J.A."/>
            <person name="Grimwood J."/>
            <person name="Kramer R."/>
            <person name="Lindquist E."/>
            <person name="Lucas S."/>
            <person name="Salamov A."/>
            <person name="McFadden G.I."/>
            <person name="Lane C.E."/>
            <person name="Keeling P.J."/>
            <person name="Gray M.W."/>
            <person name="Grigoriev I.V."/>
            <person name="Archibald J.M."/>
        </authorList>
    </citation>
    <scope>NUCLEOTIDE SEQUENCE</scope>
    <source>
        <strain evidence="3 5">CCMP2712</strain>
    </source>
</reference>
<accession>L1JRQ0</accession>
<dbReference type="GeneID" id="17308035"/>
<name>L1JRQ0_GUITC</name>